<evidence type="ECO:0000313" key="1">
    <source>
        <dbReference type="EMBL" id="SVE25674.1"/>
    </source>
</evidence>
<dbReference type="AlphaFoldDB" id="A0A383C0H8"/>
<accession>A0A383C0H8</accession>
<proteinExistence type="predicted"/>
<reference evidence="1" key="1">
    <citation type="submission" date="2018-05" db="EMBL/GenBank/DDBJ databases">
        <authorList>
            <person name="Lanie J.A."/>
            <person name="Ng W.-L."/>
            <person name="Kazmierczak K.M."/>
            <person name="Andrzejewski T.M."/>
            <person name="Davidsen T.M."/>
            <person name="Wayne K.J."/>
            <person name="Tettelin H."/>
            <person name="Glass J.I."/>
            <person name="Rusch D."/>
            <person name="Podicherti R."/>
            <person name="Tsui H.-C.T."/>
            <person name="Winkler M.E."/>
        </authorList>
    </citation>
    <scope>NUCLEOTIDE SEQUENCE</scope>
</reference>
<dbReference type="EMBL" id="UINC01204783">
    <property type="protein sequence ID" value="SVE25674.1"/>
    <property type="molecule type" value="Genomic_DNA"/>
</dbReference>
<organism evidence="1">
    <name type="scientific">marine metagenome</name>
    <dbReference type="NCBI Taxonomy" id="408172"/>
    <lineage>
        <taxon>unclassified sequences</taxon>
        <taxon>metagenomes</taxon>
        <taxon>ecological metagenomes</taxon>
    </lineage>
</organism>
<name>A0A383C0H8_9ZZZZ</name>
<feature type="non-terminal residue" evidence="1">
    <location>
        <position position="22"/>
    </location>
</feature>
<sequence length="22" mass="2371">MSQNEAVISGVGLWTPEHTVTN</sequence>
<gene>
    <name evidence="1" type="ORF">METZ01_LOCUS478528</name>
</gene>
<feature type="non-terminal residue" evidence="1">
    <location>
        <position position="1"/>
    </location>
</feature>
<protein>
    <submittedName>
        <fullName evidence="1">Uncharacterized protein</fullName>
    </submittedName>
</protein>